<feature type="transmembrane region" description="Helical" evidence="1">
    <location>
        <begin position="57"/>
        <end position="79"/>
    </location>
</feature>
<dbReference type="AlphaFoldDB" id="A0A062V6J0"/>
<comment type="caution">
    <text evidence="2">The sequence shown here is derived from an EMBL/GenBank/DDBJ whole genome shotgun (WGS) entry which is preliminary data.</text>
</comment>
<feature type="transmembrane region" description="Helical" evidence="1">
    <location>
        <begin position="6"/>
        <end position="25"/>
    </location>
</feature>
<dbReference type="Proteomes" id="UP000027153">
    <property type="component" value="Unassembled WGS sequence"/>
</dbReference>
<dbReference type="RefSeq" id="WP_048093074.1">
    <property type="nucleotide sequence ID" value="NZ_JMIY01000007.1"/>
</dbReference>
<dbReference type="Pfam" id="PF11345">
    <property type="entry name" value="DUF3147"/>
    <property type="match status" value="1"/>
</dbReference>
<feature type="transmembrane region" description="Helical" evidence="1">
    <location>
        <begin position="86"/>
        <end position="105"/>
    </location>
</feature>
<gene>
    <name evidence="2" type="ORF">ANME2D_03019</name>
</gene>
<dbReference type="OrthoDB" id="375179at2157"/>
<sequence length="111" mass="12014">MENLLIRFLIGGAVVSGITWIAEYFDPKLGGIIASIPFATVLSLLIVNEVLGKKGVIAFAEGIVIGNIPWYGYILAVILLTQRIGLVKSLAVGITIWLLLVPITWRLSQPV</sequence>
<keyword evidence="1" id="KW-1133">Transmembrane helix</keyword>
<keyword evidence="1" id="KW-0812">Transmembrane</keyword>
<organism evidence="2 3">
    <name type="scientific">Candidatus Methanoperedens nitratireducens</name>
    <dbReference type="NCBI Taxonomy" id="1392998"/>
    <lineage>
        <taxon>Archaea</taxon>
        <taxon>Methanobacteriati</taxon>
        <taxon>Methanobacteriota</taxon>
        <taxon>Stenosarchaea group</taxon>
        <taxon>Methanomicrobia</taxon>
        <taxon>Methanosarcinales</taxon>
        <taxon>ANME-2 cluster</taxon>
        <taxon>Candidatus Methanoperedentaceae</taxon>
        <taxon>Candidatus Methanoperedens</taxon>
    </lineage>
</organism>
<keyword evidence="3" id="KW-1185">Reference proteome</keyword>
<keyword evidence="1" id="KW-0472">Membrane</keyword>
<dbReference type="EMBL" id="JMIY01000007">
    <property type="protein sequence ID" value="KCZ70990.1"/>
    <property type="molecule type" value="Genomic_DNA"/>
</dbReference>
<proteinExistence type="predicted"/>
<evidence type="ECO:0000313" key="2">
    <source>
        <dbReference type="EMBL" id="KCZ70990.1"/>
    </source>
</evidence>
<evidence type="ECO:0000313" key="3">
    <source>
        <dbReference type="Proteomes" id="UP000027153"/>
    </source>
</evidence>
<name>A0A062V6J0_9EURY</name>
<reference evidence="2 3" key="1">
    <citation type="journal article" date="2013" name="Nature">
        <title>Anaerobic oxidation of methane coupled to nitrate reduction in a novel archaeal lineage.</title>
        <authorList>
            <person name="Haroon M.F."/>
            <person name="Hu S."/>
            <person name="Shi Y."/>
            <person name="Imelfort M."/>
            <person name="Keller J."/>
            <person name="Hugenholtz P."/>
            <person name="Yuan Z."/>
            <person name="Tyson G.W."/>
        </authorList>
    </citation>
    <scope>NUCLEOTIDE SEQUENCE [LARGE SCALE GENOMIC DNA]</scope>
    <source>
        <strain evidence="2 3">ANME-2d</strain>
    </source>
</reference>
<accession>A0A062V6J0</accession>
<feature type="transmembrane region" description="Helical" evidence="1">
    <location>
        <begin position="32"/>
        <end position="51"/>
    </location>
</feature>
<dbReference type="InterPro" id="IPR021493">
    <property type="entry name" value="DUF3147"/>
</dbReference>
<evidence type="ECO:0000256" key="1">
    <source>
        <dbReference type="SAM" id="Phobius"/>
    </source>
</evidence>
<evidence type="ECO:0008006" key="4">
    <source>
        <dbReference type="Google" id="ProtNLM"/>
    </source>
</evidence>
<protein>
    <recommendedName>
        <fullName evidence="4">DUF3147 family protein</fullName>
    </recommendedName>
</protein>